<sequence>MKEFSHQMSEMKEICSVINQRLLLVLDVALYKIHNNQPIEDIQQEKRILVHSKYVAYKRGLNEDSLANFFNMLMVAAKLVQYRYFAQTLIYQPVVDSQLVKDLNGNVRPELNKLGQKLINLIKQKLETSGPFTENEWDQFIRMTSNDSLSDAEKRYLFESLKQIRLSEEKQT</sequence>
<dbReference type="PANTHER" id="PTHR38041:SF2">
    <property type="entry name" value="SECRETED CHORISMATE MUTASE"/>
    <property type="match status" value="1"/>
</dbReference>
<dbReference type="InterPro" id="IPR036263">
    <property type="entry name" value="Chorismate_II_sf"/>
</dbReference>
<evidence type="ECO:0000259" key="5">
    <source>
        <dbReference type="PROSITE" id="PS51168"/>
    </source>
</evidence>
<dbReference type="SMART" id="SM00830">
    <property type="entry name" value="CM_2"/>
    <property type="match status" value="1"/>
</dbReference>
<dbReference type="InterPro" id="IPR002701">
    <property type="entry name" value="CM_II_prokaryot"/>
</dbReference>
<dbReference type="PANTHER" id="PTHR38041">
    <property type="entry name" value="CHORISMATE MUTASE"/>
    <property type="match status" value="1"/>
</dbReference>
<keyword evidence="7" id="KW-1185">Reference proteome</keyword>
<dbReference type="Proteomes" id="UP000690515">
    <property type="component" value="Unassembled WGS sequence"/>
</dbReference>
<evidence type="ECO:0000313" key="7">
    <source>
        <dbReference type="Proteomes" id="UP000690515"/>
    </source>
</evidence>
<evidence type="ECO:0000256" key="3">
    <source>
        <dbReference type="ARBA" id="ARBA00022729"/>
    </source>
</evidence>
<comment type="pathway">
    <text evidence="1">Metabolic intermediate biosynthesis; prephenate biosynthesis; prephenate from chorismate: step 1/1.</text>
</comment>
<dbReference type="SUPFAM" id="SSF48600">
    <property type="entry name" value="Chorismate mutase II"/>
    <property type="match status" value="1"/>
</dbReference>
<dbReference type="Gene3D" id="1.20.59.10">
    <property type="entry name" value="Chorismate mutase"/>
    <property type="match status" value="1"/>
</dbReference>
<gene>
    <name evidence="6" type="primary">aroQ</name>
    <name evidence="6" type="ORF">KCG35_13345</name>
</gene>
<dbReference type="InterPro" id="IPR008240">
    <property type="entry name" value="Chorismate_mutase_periplasmic"/>
</dbReference>
<evidence type="ECO:0000256" key="4">
    <source>
        <dbReference type="ARBA" id="ARBA00023235"/>
    </source>
</evidence>
<name>A0ABS5ZFN3_9GAMM</name>
<dbReference type="Pfam" id="PF01817">
    <property type="entry name" value="CM_2"/>
    <property type="match status" value="1"/>
</dbReference>
<reference evidence="6 7" key="1">
    <citation type="submission" date="2021-04" db="EMBL/GenBank/DDBJ databases">
        <authorList>
            <person name="Pira H."/>
            <person name="Risdian C."/>
            <person name="Wink J."/>
        </authorList>
    </citation>
    <scope>NUCLEOTIDE SEQUENCE [LARGE SCALE GENOMIC DNA]</scope>
    <source>
        <strain evidence="6 7">WH53</strain>
    </source>
</reference>
<dbReference type="GO" id="GO:0004106">
    <property type="term" value="F:chorismate mutase activity"/>
    <property type="evidence" value="ECO:0007669"/>
    <property type="project" value="UniProtKB-EC"/>
</dbReference>
<dbReference type="RefSeq" id="WP_215820254.1">
    <property type="nucleotide sequence ID" value="NZ_JAGSOY010000029.1"/>
</dbReference>
<accession>A0ABS5ZFN3</accession>
<evidence type="ECO:0000256" key="2">
    <source>
        <dbReference type="ARBA" id="ARBA00012404"/>
    </source>
</evidence>
<protein>
    <recommendedName>
        <fullName evidence="2">chorismate mutase</fullName>
        <ecNumber evidence="2">5.4.99.5</ecNumber>
    </recommendedName>
</protein>
<proteinExistence type="predicted"/>
<dbReference type="InterPro" id="IPR036979">
    <property type="entry name" value="CM_dom_sf"/>
</dbReference>
<dbReference type="EMBL" id="JAGSOY010000029">
    <property type="protein sequence ID" value="MBU2712050.1"/>
    <property type="molecule type" value="Genomic_DNA"/>
</dbReference>
<dbReference type="NCBIfam" id="TIGR01806">
    <property type="entry name" value="CM_mono2"/>
    <property type="match status" value="1"/>
</dbReference>
<dbReference type="PROSITE" id="PS51168">
    <property type="entry name" value="CHORISMATE_MUT_2"/>
    <property type="match status" value="1"/>
</dbReference>
<evidence type="ECO:0000256" key="1">
    <source>
        <dbReference type="ARBA" id="ARBA00004817"/>
    </source>
</evidence>
<evidence type="ECO:0000313" key="6">
    <source>
        <dbReference type="EMBL" id="MBU2712050.1"/>
    </source>
</evidence>
<keyword evidence="4 6" id="KW-0413">Isomerase</keyword>
<comment type="caution">
    <text evidence="6">The sequence shown here is derived from an EMBL/GenBank/DDBJ whole genome shotgun (WGS) entry which is preliminary data.</text>
</comment>
<keyword evidence="3" id="KW-0732">Signal</keyword>
<dbReference type="InterPro" id="IPR051331">
    <property type="entry name" value="Chorismate_mutase-related"/>
</dbReference>
<feature type="domain" description="Chorismate mutase" evidence="5">
    <location>
        <begin position="1"/>
        <end position="85"/>
    </location>
</feature>
<dbReference type="EC" id="5.4.99.5" evidence="2"/>
<organism evidence="6 7">
    <name type="scientific">Zooshikella harenae</name>
    <dbReference type="NCBI Taxonomy" id="2827238"/>
    <lineage>
        <taxon>Bacteria</taxon>
        <taxon>Pseudomonadati</taxon>
        <taxon>Pseudomonadota</taxon>
        <taxon>Gammaproteobacteria</taxon>
        <taxon>Oceanospirillales</taxon>
        <taxon>Zooshikellaceae</taxon>
        <taxon>Zooshikella</taxon>
    </lineage>
</organism>